<name>A0ACC0AXR6_CATRO</name>
<protein>
    <submittedName>
        <fullName evidence="1">Uncharacterized protein</fullName>
    </submittedName>
</protein>
<evidence type="ECO:0000313" key="1">
    <source>
        <dbReference type="EMBL" id="KAI5665406.1"/>
    </source>
</evidence>
<comment type="caution">
    <text evidence="1">The sequence shown here is derived from an EMBL/GenBank/DDBJ whole genome shotgun (WGS) entry which is preliminary data.</text>
</comment>
<reference evidence="2" key="1">
    <citation type="journal article" date="2023" name="Nat. Plants">
        <title>Single-cell RNA sequencing provides a high-resolution roadmap for understanding the multicellular compartmentation of specialized metabolism.</title>
        <authorList>
            <person name="Sun S."/>
            <person name="Shen X."/>
            <person name="Li Y."/>
            <person name="Li Y."/>
            <person name="Wang S."/>
            <person name="Li R."/>
            <person name="Zhang H."/>
            <person name="Shen G."/>
            <person name="Guo B."/>
            <person name="Wei J."/>
            <person name="Xu J."/>
            <person name="St-Pierre B."/>
            <person name="Chen S."/>
            <person name="Sun C."/>
        </authorList>
    </citation>
    <scope>NUCLEOTIDE SEQUENCE [LARGE SCALE GENOMIC DNA]</scope>
</reference>
<gene>
    <name evidence="1" type="ORF">M9H77_15259</name>
</gene>
<accession>A0ACC0AXR6</accession>
<dbReference type="Proteomes" id="UP001060085">
    <property type="component" value="Linkage Group LG04"/>
</dbReference>
<keyword evidence="2" id="KW-1185">Reference proteome</keyword>
<proteinExistence type="predicted"/>
<dbReference type="EMBL" id="CM044704">
    <property type="protein sequence ID" value="KAI5665406.1"/>
    <property type="molecule type" value="Genomic_DNA"/>
</dbReference>
<sequence length="546" mass="60234">MSNWLGFSLTPHLRIDEDDAPPDFEPSSTDQQNNTTTATGADEEEQEEEQTNCFSAPNTSSSVMPLQWRSYHENTNPDGDGGGEVPKLEDFLGGCYNNNNNISSEIEIETAQSDNNSLINPYNSLMNCCYSQDHMMLHESNPSHGSIYHVPFHGSSTAATSISGFKSWLRQSTPFLTDKSSSVPEEEEETNSTSRQQQQALSLSMTPSISTPSHQPPPSSTSMEVAAAADHHSKKRGPVAAKAPDSLSIPNSRKSVDTFGQRTSQFRGVTRHRWTGRYEAHLWDNSCRKEGQTRKGRQVYLGGYDQEEKAARAYDLAALKYWGPTTHINFPLSTYERELEEMKNMTRQEFVAHLRRKSSGFSRGASVYRGVTRHHQHGRWQARIGRVAGNKDLYLGTFSTQEEAAEAYDIAAIKFRGTSAVTNFDISRYDVKRICSSSTLITSDLAKRNSTTLDQDYNSCASSSSSPHESLLVITNNNGENHPDELTGMVWSNPRSPNNLGTGGSSSGDPAGMGGGEFGYYSNDQGGNGNQMVLGNQVPVFALWNE</sequence>
<organism evidence="1 2">
    <name type="scientific">Catharanthus roseus</name>
    <name type="common">Madagascar periwinkle</name>
    <name type="synonym">Vinca rosea</name>
    <dbReference type="NCBI Taxonomy" id="4058"/>
    <lineage>
        <taxon>Eukaryota</taxon>
        <taxon>Viridiplantae</taxon>
        <taxon>Streptophyta</taxon>
        <taxon>Embryophyta</taxon>
        <taxon>Tracheophyta</taxon>
        <taxon>Spermatophyta</taxon>
        <taxon>Magnoliopsida</taxon>
        <taxon>eudicotyledons</taxon>
        <taxon>Gunneridae</taxon>
        <taxon>Pentapetalae</taxon>
        <taxon>asterids</taxon>
        <taxon>lamiids</taxon>
        <taxon>Gentianales</taxon>
        <taxon>Apocynaceae</taxon>
        <taxon>Rauvolfioideae</taxon>
        <taxon>Vinceae</taxon>
        <taxon>Catharanthinae</taxon>
        <taxon>Catharanthus</taxon>
    </lineage>
</organism>
<evidence type="ECO:0000313" key="2">
    <source>
        <dbReference type="Proteomes" id="UP001060085"/>
    </source>
</evidence>